<evidence type="ECO:0000256" key="4">
    <source>
        <dbReference type="ARBA" id="ARBA00023136"/>
    </source>
</evidence>
<dbReference type="Pfam" id="PF01124">
    <property type="entry name" value="MAPEG"/>
    <property type="match status" value="1"/>
</dbReference>
<feature type="transmembrane region" description="Helical" evidence="5">
    <location>
        <begin position="118"/>
        <end position="135"/>
    </location>
</feature>
<keyword evidence="7" id="KW-1185">Reference proteome</keyword>
<evidence type="ECO:0000256" key="3">
    <source>
        <dbReference type="ARBA" id="ARBA00022989"/>
    </source>
</evidence>
<evidence type="ECO:0000313" key="7">
    <source>
        <dbReference type="Proteomes" id="UP001230685"/>
    </source>
</evidence>
<keyword evidence="4 5" id="KW-0472">Membrane</keyword>
<comment type="caution">
    <text evidence="6">The sequence shown here is derived from an EMBL/GenBank/DDBJ whole genome shotgun (WGS) entry which is preliminary data.</text>
</comment>
<comment type="subcellular location">
    <subcellularLocation>
        <location evidence="1">Membrane</location>
    </subcellularLocation>
</comment>
<dbReference type="Gene3D" id="1.20.120.550">
    <property type="entry name" value="Membrane associated eicosanoid/glutathione metabolism-like domain"/>
    <property type="match status" value="1"/>
</dbReference>
<dbReference type="RefSeq" id="WP_305174243.1">
    <property type="nucleotide sequence ID" value="NZ_JAUUDS010000010.1"/>
</dbReference>
<evidence type="ECO:0000313" key="6">
    <source>
        <dbReference type="EMBL" id="MDP1028515.1"/>
    </source>
</evidence>
<name>A0ABT9ENI3_9SPHN</name>
<protein>
    <submittedName>
        <fullName evidence="6">MAPEG family protein</fullName>
    </submittedName>
</protein>
<dbReference type="EMBL" id="JAUUDS010000010">
    <property type="protein sequence ID" value="MDP1028515.1"/>
    <property type="molecule type" value="Genomic_DNA"/>
</dbReference>
<dbReference type="InterPro" id="IPR023352">
    <property type="entry name" value="MAPEG-like_dom_sf"/>
</dbReference>
<evidence type="ECO:0000256" key="5">
    <source>
        <dbReference type="SAM" id="Phobius"/>
    </source>
</evidence>
<feature type="transmembrane region" description="Helical" evidence="5">
    <location>
        <begin position="64"/>
        <end position="81"/>
    </location>
</feature>
<organism evidence="6 7">
    <name type="scientific">Sphingomonas aurea</name>
    <dbReference type="NCBI Taxonomy" id="3063994"/>
    <lineage>
        <taxon>Bacteria</taxon>
        <taxon>Pseudomonadati</taxon>
        <taxon>Pseudomonadota</taxon>
        <taxon>Alphaproteobacteria</taxon>
        <taxon>Sphingomonadales</taxon>
        <taxon>Sphingomonadaceae</taxon>
        <taxon>Sphingomonas</taxon>
    </lineage>
</organism>
<gene>
    <name evidence="6" type="ORF">Q5H91_14930</name>
</gene>
<evidence type="ECO:0000256" key="2">
    <source>
        <dbReference type="ARBA" id="ARBA00022692"/>
    </source>
</evidence>
<feature type="transmembrane region" description="Helical" evidence="5">
    <location>
        <begin position="6"/>
        <end position="26"/>
    </location>
</feature>
<keyword evidence="2 5" id="KW-0812">Transmembrane</keyword>
<accession>A0ABT9ENI3</accession>
<keyword evidence="3 5" id="KW-1133">Transmembrane helix</keyword>
<reference evidence="6 7" key="1">
    <citation type="submission" date="2023-07" db="EMBL/GenBank/DDBJ databases">
        <authorList>
            <person name="Kim M.K."/>
        </authorList>
    </citation>
    <scope>NUCLEOTIDE SEQUENCE [LARGE SCALE GENOMIC DNA]</scope>
    <source>
        <strain evidence="6 7">KR1UV-12</strain>
    </source>
</reference>
<proteinExistence type="predicted"/>
<evidence type="ECO:0000256" key="1">
    <source>
        <dbReference type="ARBA" id="ARBA00004370"/>
    </source>
</evidence>
<dbReference type="SUPFAM" id="SSF161084">
    <property type="entry name" value="MAPEG domain-like"/>
    <property type="match status" value="1"/>
</dbReference>
<dbReference type="Proteomes" id="UP001230685">
    <property type="component" value="Unassembled WGS sequence"/>
</dbReference>
<sequence>MILLHILWPVFAFVALIFTVWMTLLVQRLDHMKKTPPRREDFADGTAANRYFAPVALAGDNLRNLFETPVLFLVLVLLLMGTRQAGVAQVGLAWIFVILRCVHSWMHIHGRVRPRFRAFIASTAVLSAMWLGFFVDSIRAAAAYNAALGTLAQP</sequence>
<feature type="transmembrane region" description="Helical" evidence="5">
    <location>
        <begin position="87"/>
        <end position="106"/>
    </location>
</feature>
<dbReference type="InterPro" id="IPR001129">
    <property type="entry name" value="Membr-assoc_MAPEG"/>
</dbReference>